<dbReference type="Proteomes" id="UP000028542">
    <property type="component" value="Unassembled WGS sequence"/>
</dbReference>
<sequence>MGKRAKNTWIIITLTLIISMFLYGCSKEKNPLENSNKVQVGETAAIEDKKIFDENIDNLSAWITYWDLDVNGEVKSLDKQLKEVSYFAAYFDSNNELIMPQQLVDYYNRTKDEDYTKYLTIVNDKINSDGTSSLKDIELLKTLLTDSILRSKHVKDIIRLASQYGFNGIEIDYEQIKDDMELWNNYLLFIKELYGECNGVGLKLRVILEPNIPFDALEFIEGPTYVMMCYNLHGGYSEPGEKANLQFIKELMDKMERVPGSKNFAIATGGFNWASDGKVTSLSEVEAKDLVKEYSAKEERDNKSQCIVFKYTDEDGIEHEVWYADKNTLNSWMQVIKEKGYGISLWRLGGNAFH</sequence>
<dbReference type="SUPFAM" id="SSF51445">
    <property type="entry name" value="(Trans)glycosidases"/>
    <property type="match status" value="1"/>
</dbReference>
<organism evidence="3 4">
    <name type="scientific">Clostridium sulfidigenes</name>
    <dbReference type="NCBI Taxonomy" id="318464"/>
    <lineage>
        <taxon>Bacteria</taxon>
        <taxon>Bacillati</taxon>
        <taxon>Bacillota</taxon>
        <taxon>Clostridia</taxon>
        <taxon>Eubacteriales</taxon>
        <taxon>Clostridiaceae</taxon>
        <taxon>Clostridium</taxon>
    </lineage>
</organism>
<gene>
    <name evidence="3" type="ORF">IO99_04475</name>
</gene>
<keyword evidence="1" id="KW-0812">Transmembrane</keyword>
<feature type="transmembrane region" description="Helical" evidence="1">
    <location>
        <begin position="7"/>
        <end position="24"/>
    </location>
</feature>
<dbReference type="Gene3D" id="3.20.20.80">
    <property type="entry name" value="Glycosidases"/>
    <property type="match status" value="1"/>
</dbReference>
<evidence type="ECO:0000256" key="1">
    <source>
        <dbReference type="SAM" id="Phobius"/>
    </source>
</evidence>
<dbReference type="STRING" id="318464.IO99_04475"/>
<dbReference type="Gene3D" id="3.10.50.10">
    <property type="match status" value="1"/>
</dbReference>
<dbReference type="AlphaFoldDB" id="A0A084JFN2"/>
<name>A0A084JFN2_9CLOT</name>
<dbReference type="InterPro" id="IPR001223">
    <property type="entry name" value="Glyco_hydro18_cat"/>
</dbReference>
<dbReference type="GO" id="GO:0008061">
    <property type="term" value="F:chitin binding"/>
    <property type="evidence" value="ECO:0007669"/>
    <property type="project" value="InterPro"/>
</dbReference>
<keyword evidence="1" id="KW-0472">Membrane</keyword>
<dbReference type="InterPro" id="IPR011583">
    <property type="entry name" value="Chitinase_II/V-like_cat"/>
</dbReference>
<evidence type="ECO:0000313" key="4">
    <source>
        <dbReference type="Proteomes" id="UP000028542"/>
    </source>
</evidence>
<keyword evidence="4" id="KW-1185">Reference proteome</keyword>
<evidence type="ECO:0000313" key="3">
    <source>
        <dbReference type="EMBL" id="KEZ87766.1"/>
    </source>
</evidence>
<dbReference type="InterPro" id="IPR029070">
    <property type="entry name" value="Chitinase_insertion_sf"/>
</dbReference>
<dbReference type="Pfam" id="PF00704">
    <property type="entry name" value="Glyco_hydro_18"/>
    <property type="match status" value="1"/>
</dbReference>
<feature type="domain" description="Chitinase II/V-like catalytic" evidence="2">
    <location>
        <begin position="60"/>
        <end position="351"/>
    </location>
</feature>
<dbReference type="GO" id="GO:0005975">
    <property type="term" value="P:carbohydrate metabolic process"/>
    <property type="evidence" value="ECO:0007669"/>
    <property type="project" value="InterPro"/>
</dbReference>
<dbReference type="EMBL" id="JPMD01000008">
    <property type="protein sequence ID" value="KEZ87766.1"/>
    <property type="molecule type" value="Genomic_DNA"/>
</dbReference>
<accession>A0A084JFN2</accession>
<dbReference type="eggNOG" id="COG3858">
    <property type="taxonomic scope" value="Bacteria"/>
</dbReference>
<dbReference type="PANTHER" id="PTHR46066">
    <property type="entry name" value="CHITINASE DOMAIN-CONTAINING PROTEIN 1 FAMILY MEMBER"/>
    <property type="match status" value="1"/>
</dbReference>
<keyword evidence="1" id="KW-1133">Transmembrane helix</keyword>
<reference evidence="3 4" key="1">
    <citation type="submission" date="2014-07" db="EMBL/GenBank/DDBJ databases">
        <title>Draft genome of Clostridium sulfidigenes 113A isolated from sediments associated with methane hydrate from Krishna Godavari basin.</title>
        <authorList>
            <person name="Honkalas V.S."/>
            <person name="Dabir A.P."/>
            <person name="Arora P."/>
            <person name="Dhakephalkar P.K."/>
        </authorList>
    </citation>
    <scope>NUCLEOTIDE SEQUENCE [LARGE SCALE GENOMIC DNA]</scope>
    <source>
        <strain evidence="3 4">113A</strain>
    </source>
</reference>
<dbReference type="PANTHER" id="PTHR46066:SF2">
    <property type="entry name" value="CHITINASE DOMAIN-CONTAINING PROTEIN 1"/>
    <property type="match status" value="1"/>
</dbReference>
<proteinExistence type="predicted"/>
<dbReference type="SMART" id="SM00636">
    <property type="entry name" value="Glyco_18"/>
    <property type="match status" value="1"/>
</dbReference>
<protein>
    <recommendedName>
        <fullName evidence="2">Chitinase II/V-like catalytic domain-containing protein</fullName>
    </recommendedName>
</protein>
<dbReference type="RefSeq" id="WP_035130718.1">
    <property type="nucleotide sequence ID" value="NZ_JPMD01000008.1"/>
</dbReference>
<evidence type="ECO:0000259" key="2">
    <source>
        <dbReference type="SMART" id="SM00636"/>
    </source>
</evidence>
<dbReference type="PROSITE" id="PS51257">
    <property type="entry name" value="PROKAR_LIPOPROTEIN"/>
    <property type="match status" value="1"/>
</dbReference>
<dbReference type="InterPro" id="IPR017853">
    <property type="entry name" value="GH"/>
</dbReference>
<comment type="caution">
    <text evidence="3">The sequence shown here is derived from an EMBL/GenBank/DDBJ whole genome shotgun (WGS) entry which is preliminary data.</text>
</comment>